<accession>A0A847VCQ4</accession>
<dbReference type="AlphaFoldDB" id="A0A847VCQ4"/>
<evidence type="ECO:0000313" key="4">
    <source>
        <dbReference type="Proteomes" id="UP000564033"/>
    </source>
</evidence>
<keyword evidence="2" id="KW-1133">Transmembrane helix</keyword>
<sequence>MSQEQKPLSELIGSIEQQDFTPEDSADSSIGSSKQKGSKSFMIIVLLLLLLIAGMGGYYAYKQYYAEPEPELAEEFEEEFEEEYSEMDELTQLKQITIPDEKNNTEDEIGIVVSEDWLVEEGEYSTLLKKGCFSISITKNPIITGGGWGFMYEGRGEFNVITSSMMINGESVQKVTHVLESDVITDSDLENIFAGSVFASKDSKASTPTLELNNESYLIKYVYDCKAPISIDSQEYIDTIAVMDGIVQSITIE</sequence>
<proteinExistence type="predicted"/>
<organism evidence="3 4">
    <name type="scientific">Candidatus Dojkabacteria bacterium</name>
    <dbReference type="NCBI Taxonomy" id="2099670"/>
    <lineage>
        <taxon>Bacteria</taxon>
        <taxon>Candidatus Dojkabacteria</taxon>
    </lineage>
</organism>
<dbReference type="Proteomes" id="UP000564033">
    <property type="component" value="Unassembled WGS sequence"/>
</dbReference>
<name>A0A847VCQ4_9BACT</name>
<evidence type="ECO:0000256" key="1">
    <source>
        <dbReference type="SAM" id="MobiDB-lite"/>
    </source>
</evidence>
<feature type="region of interest" description="Disordered" evidence="1">
    <location>
        <begin position="1"/>
        <end position="34"/>
    </location>
</feature>
<dbReference type="EMBL" id="JAAZIL010000015">
    <property type="protein sequence ID" value="NLZ24250.1"/>
    <property type="molecule type" value="Genomic_DNA"/>
</dbReference>
<evidence type="ECO:0000256" key="2">
    <source>
        <dbReference type="SAM" id="Phobius"/>
    </source>
</evidence>
<keyword evidence="2" id="KW-0812">Transmembrane</keyword>
<feature type="transmembrane region" description="Helical" evidence="2">
    <location>
        <begin position="41"/>
        <end position="61"/>
    </location>
</feature>
<protein>
    <submittedName>
        <fullName evidence="3">Uncharacterized protein</fullName>
    </submittedName>
</protein>
<gene>
    <name evidence="3" type="ORF">GX888_00670</name>
</gene>
<reference evidence="3 4" key="1">
    <citation type="journal article" date="2020" name="Biotechnol. Biofuels">
        <title>New insights from the biogas microbiome by comprehensive genome-resolved metagenomics of nearly 1600 species originating from multiple anaerobic digesters.</title>
        <authorList>
            <person name="Campanaro S."/>
            <person name="Treu L."/>
            <person name="Rodriguez-R L.M."/>
            <person name="Kovalovszki A."/>
            <person name="Ziels R.M."/>
            <person name="Maus I."/>
            <person name="Zhu X."/>
            <person name="Kougias P.G."/>
            <person name="Basile A."/>
            <person name="Luo G."/>
            <person name="Schluter A."/>
            <person name="Konstantinidis K.T."/>
            <person name="Angelidaki I."/>
        </authorList>
    </citation>
    <scope>NUCLEOTIDE SEQUENCE [LARGE SCALE GENOMIC DNA]</scope>
    <source>
        <strain evidence="3">AS19jrsBPTG_9</strain>
    </source>
</reference>
<comment type="caution">
    <text evidence="3">The sequence shown here is derived from an EMBL/GenBank/DDBJ whole genome shotgun (WGS) entry which is preliminary data.</text>
</comment>
<keyword evidence="2" id="KW-0472">Membrane</keyword>
<evidence type="ECO:0000313" key="3">
    <source>
        <dbReference type="EMBL" id="NLZ24250.1"/>
    </source>
</evidence>